<organism evidence="2 3">
    <name type="scientific">Geodermatophilus obscurus</name>
    <dbReference type="NCBI Taxonomy" id="1861"/>
    <lineage>
        <taxon>Bacteria</taxon>
        <taxon>Bacillati</taxon>
        <taxon>Actinomycetota</taxon>
        <taxon>Actinomycetes</taxon>
        <taxon>Geodermatophilales</taxon>
        <taxon>Geodermatophilaceae</taxon>
        <taxon>Geodermatophilus</taxon>
    </lineage>
</organism>
<accession>A0A1I5HQK7</accession>
<feature type="domain" description="Contractile injection system tube protein N-terminal" evidence="1">
    <location>
        <begin position="24"/>
        <end position="155"/>
    </location>
</feature>
<keyword evidence="3" id="KW-1185">Reference proteome</keyword>
<dbReference type="OrthoDB" id="9815939at2"/>
<evidence type="ECO:0000313" key="3">
    <source>
        <dbReference type="Proteomes" id="UP000183642"/>
    </source>
</evidence>
<evidence type="ECO:0000259" key="1">
    <source>
        <dbReference type="Pfam" id="PF19266"/>
    </source>
</evidence>
<reference evidence="3" key="1">
    <citation type="submission" date="2016-10" db="EMBL/GenBank/DDBJ databases">
        <authorList>
            <person name="Varghese N."/>
            <person name="Submissions S."/>
        </authorList>
    </citation>
    <scope>NUCLEOTIDE SEQUENCE [LARGE SCALE GENOMIC DNA]</scope>
    <source>
        <strain evidence="3">DSM 43161</strain>
    </source>
</reference>
<evidence type="ECO:0000313" key="2">
    <source>
        <dbReference type="EMBL" id="SFO50101.1"/>
    </source>
</evidence>
<dbReference type="RefSeq" id="WP_075015304.1">
    <property type="nucleotide sequence ID" value="NZ_FOWE01000010.1"/>
</dbReference>
<dbReference type="Pfam" id="PF19266">
    <property type="entry name" value="CIS_tube"/>
    <property type="match status" value="1"/>
</dbReference>
<dbReference type="InterPro" id="IPR045361">
    <property type="entry name" value="CIS_tube_prot_N"/>
</dbReference>
<dbReference type="EMBL" id="FOWE01000010">
    <property type="protein sequence ID" value="SFO50101.1"/>
    <property type="molecule type" value="Genomic_DNA"/>
</dbReference>
<gene>
    <name evidence="2" type="ORF">SAMN05660359_03890</name>
</gene>
<dbReference type="AlphaFoldDB" id="A0A1I5HQK7"/>
<name>A0A1I5HQK7_9ACTN</name>
<protein>
    <recommendedName>
        <fullName evidence="1">Contractile injection system tube protein N-terminal domain-containing protein</fullName>
    </recommendedName>
</protein>
<dbReference type="Proteomes" id="UP000183642">
    <property type="component" value="Unassembled WGS sequence"/>
</dbReference>
<sequence length="231" mass="24778">MPQPAQVAKARLQEIRLADGDRPSEVTDESATLEVPFNPESLKVTYSNTVVGGDQSGGSAIQFVSRSSTKLAVDLWFDVSVRPELRDVRELTNKVNHFFVPVPQGEGLAPPPVRFSWGSFLFEGVMQSMDETLDLFSADGRPLRSKVALSIESQDIQSRIDTAALGSAATPGTRPQLPAVEGEGLQQMLGRSGSPEGWQAVALANGIENPRLLTPGSFIDPAPGVGVVLRR</sequence>
<proteinExistence type="predicted"/>